<dbReference type="InterPro" id="IPR007197">
    <property type="entry name" value="rSAM"/>
</dbReference>
<dbReference type="SFLD" id="SFLDF00275">
    <property type="entry name" value="adenosine_C2_methyltransferase"/>
    <property type="match status" value="1"/>
</dbReference>
<evidence type="ECO:0000256" key="3">
    <source>
        <dbReference type="ARBA" id="ARBA00022485"/>
    </source>
</evidence>
<dbReference type="Gene3D" id="1.10.150.530">
    <property type="match status" value="1"/>
</dbReference>
<evidence type="ECO:0000256" key="4">
    <source>
        <dbReference type="ARBA" id="ARBA00022490"/>
    </source>
</evidence>
<keyword evidence="7 14" id="KW-0808">Transferase</keyword>
<dbReference type="Gene3D" id="3.20.20.70">
    <property type="entry name" value="Aldolase class I"/>
    <property type="match status" value="1"/>
</dbReference>
<reference evidence="14" key="1">
    <citation type="submission" date="2018-06" db="EMBL/GenBank/DDBJ databases">
        <authorList>
            <person name="Zhirakovskaya E."/>
        </authorList>
    </citation>
    <scope>NUCLEOTIDE SEQUENCE</scope>
</reference>
<dbReference type="GO" id="GO:0070475">
    <property type="term" value="P:rRNA base methylation"/>
    <property type="evidence" value="ECO:0007669"/>
    <property type="project" value="InterPro"/>
</dbReference>
<feature type="domain" description="Radical SAM core" evidence="13">
    <location>
        <begin position="98"/>
        <end position="331"/>
    </location>
</feature>
<evidence type="ECO:0000256" key="2">
    <source>
        <dbReference type="ARBA" id="ARBA00004496"/>
    </source>
</evidence>
<evidence type="ECO:0000256" key="9">
    <source>
        <dbReference type="ARBA" id="ARBA00022694"/>
    </source>
</evidence>
<keyword evidence="12" id="KW-0411">Iron-sulfur</keyword>
<protein>
    <submittedName>
        <fullName evidence="14">23S rRNA (Adenine(2503)-C(2))-methyltransferase @ tRNA (Adenine(37)-C(2))-methyltransferase</fullName>
        <ecNumber evidence="14">2.1.1.192</ecNumber>
    </submittedName>
</protein>
<keyword evidence="4" id="KW-0963">Cytoplasm</keyword>
<organism evidence="14">
    <name type="scientific">hydrothermal vent metagenome</name>
    <dbReference type="NCBI Taxonomy" id="652676"/>
    <lineage>
        <taxon>unclassified sequences</taxon>
        <taxon>metagenomes</taxon>
        <taxon>ecological metagenomes</taxon>
    </lineage>
</organism>
<accession>A0A3B1DL69</accession>
<dbReference type="Pfam" id="PF21016">
    <property type="entry name" value="RlmN_N"/>
    <property type="match status" value="1"/>
</dbReference>
<dbReference type="EC" id="2.1.1.192" evidence="14"/>
<dbReference type="GO" id="GO:0051539">
    <property type="term" value="F:4 iron, 4 sulfur cluster binding"/>
    <property type="evidence" value="ECO:0007669"/>
    <property type="project" value="UniProtKB-KW"/>
</dbReference>
<dbReference type="FunFam" id="3.20.20.70:FF:000014">
    <property type="entry name" value="Probable dual-specificity RNA methyltransferase RlmN"/>
    <property type="match status" value="1"/>
</dbReference>
<dbReference type="InterPro" id="IPR027492">
    <property type="entry name" value="RNA_MTrfase_RlmN"/>
</dbReference>
<evidence type="ECO:0000256" key="6">
    <source>
        <dbReference type="ARBA" id="ARBA00022603"/>
    </source>
</evidence>
<evidence type="ECO:0000256" key="12">
    <source>
        <dbReference type="ARBA" id="ARBA00023014"/>
    </source>
</evidence>
<evidence type="ECO:0000259" key="13">
    <source>
        <dbReference type="PROSITE" id="PS51918"/>
    </source>
</evidence>
<dbReference type="Pfam" id="PF04055">
    <property type="entry name" value="Radical_SAM"/>
    <property type="match status" value="1"/>
</dbReference>
<dbReference type="HAMAP" id="MF_01849">
    <property type="entry name" value="RNA_methyltr_RlmN"/>
    <property type="match status" value="1"/>
</dbReference>
<keyword evidence="11" id="KW-0408">Iron</keyword>
<evidence type="ECO:0000256" key="5">
    <source>
        <dbReference type="ARBA" id="ARBA00022552"/>
    </source>
</evidence>
<keyword evidence="9" id="KW-0819">tRNA processing</keyword>
<keyword evidence="3" id="KW-0004">4Fe-4S</keyword>
<evidence type="ECO:0000313" key="14">
    <source>
        <dbReference type="EMBL" id="VAX36804.1"/>
    </source>
</evidence>
<dbReference type="InterPro" id="IPR058240">
    <property type="entry name" value="rSAM_sf"/>
</dbReference>
<gene>
    <name evidence="14" type="ORF">MNBD_UNCLBAC01-1308</name>
</gene>
<evidence type="ECO:0000256" key="11">
    <source>
        <dbReference type="ARBA" id="ARBA00023004"/>
    </source>
</evidence>
<dbReference type="PANTHER" id="PTHR30544:SF5">
    <property type="entry name" value="RADICAL SAM CORE DOMAIN-CONTAINING PROTEIN"/>
    <property type="match status" value="1"/>
</dbReference>
<keyword evidence="8" id="KW-0949">S-adenosyl-L-methionine</keyword>
<dbReference type="AlphaFoldDB" id="A0A3B1DL69"/>
<dbReference type="InterPro" id="IPR004383">
    <property type="entry name" value="rRNA_lsu_MTrfase_RlmN/Cfr"/>
</dbReference>
<keyword evidence="5" id="KW-0698">rRNA processing</keyword>
<dbReference type="GO" id="GO:0046872">
    <property type="term" value="F:metal ion binding"/>
    <property type="evidence" value="ECO:0007669"/>
    <property type="project" value="UniProtKB-KW"/>
</dbReference>
<keyword evidence="10" id="KW-0479">Metal-binding</keyword>
<evidence type="ECO:0000256" key="1">
    <source>
        <dbReference type="ARBA" id="ARBA00001966"/>
    </source>
</evidence>
<dbReference type="PIRSF" id="PIRSF006004">
    <property type="entry name" value="CHP00048"/>
    <property type="match status" value="1"/>
</dbReference>
<comment type="subcellular location">
    <subcellularLocation>
        <location evidence="2">Cytoplasm</location>
    </subcellularLocation>
</comment>
<dbReference type="EMBL" id="UOGJ01000110">
    <property type="protein sequence ID" value="VAX36804.1"/>
    <property type="molecule type" value="Genomic_DNA"/>
</dbReference>
<dbReference type="NCBIfam" id="TIGR00048">
    <property type="entry name" value="rRNA_mod_RlmN"/>
    <property type="match status" value="1"/>
</dbReference>
<evidence type="ECO:0000256" key="10">
    <source>
        <dbReference type="ARBA" id="ARBA00022723"/>
    </source>
</evidence>
<dbReference type="CDD" id="cd01335">
    <property type="entry name" value="Radical_SAM"/>
    <property type="match status" value="1"/>
</dbReference>
<dbReference type="GO" id="GO:0008173">
    <property type="term" value="F:RNA methyltransferase activity"/>
    <property type="evidence" value="ECO:0007669"/>
    <property type="project" value="InterPro"/>
</dbReference>
<dbReference type="GO" id="GO:0030488">
    <property type="term" value="P:tRNA methylation"/>
    <property type="evidence" value="ECO:0007669"/>
    <property type="project" value="InterPro"/>
</dbReference>
<proteinExistence type="inferred from homology"/>
<dbReference type="PROSITE" id="PS51918">
    <property type="entry name" value="RADICAL_SAM"/>
    <property type="match status" value="1"/>
</dbReference>
<comment type="cofactor">
    <cofactor evidence="1">
        <name>[4Fe-4S] cluster</name>
        <dbReference type="ChEBI" id="CHEBI:49883"/>
    </cofactor>
</comment>
<dbReference type="InterPro" id="IPR048641">
    <property type="entry name" value="RlmN_N"/>
</dbReference>
<dbReference type="SUPFAM" id="SSF102114">
    <property type="entry name" value="Radical SAM enzymes"/>
    <property type="match status" value="1"/>
</dbReference>
<evidence type="ECO:0000256" key="8">
    <source>
        <dbReference type="ARBA" id="ARBA00022691"/>
    </source>
</evidence>
<dbReference type="SFLD" id="SFLDS00029">
    <property type="entry name" value="Radical_SAM"/>
    <property type="match status" value="1"/>
</dbReference>
<evidence type="ECO:0000256" key="7">
    <source>
        <dbReference type="ARBA" id="ARBA00022679"/>
    </source>
</evidence>
<dbReference type="PANTHER" id="PTHR30544">
    <property type="entry name" value="23S RRNA METHYLTRANSFERASE"/>
    <property type="match status" value="1"/>
</dbReference>
<keyword evidence="6 14" id="KW-0489">Methyltransferase</keyword>
<dbReference type="SFLD" id="SFLDG01062">
    <property type="entry name" value="methyltransferase_(Class_A)"/>
    <property type="match status" value="1"/>
</dbReference>
<sequence>MPATDIRNFTHLELTNYFISINEKSFRAQQVFEWIYQKGINSFDAMKNLPQLLRDSLKKDFIFKSNHVDKKEISKDGTTKFLFDLEDHQKIETVLIPTATRSTVCVSTQAGCKFGCKFCASGLDGWKRNLTSSEIIDQILQAKEESKKHKKPLSHVVYMGTGESFDNFDNVMKSIRILNDKQGLNIGARRITVSTCGVIPKLKQFAKEGLQIELAISLHGYDNASRNVLMPVNKKYPFDELMVACREYVQQTKRQITFEYILIKDVTCTQNAVQSLKKAFKGIICKMNLIPYNFVKEFDYQSPTHKEVFLFKKQLDEIGIHATIRRPRGKDINGACGQLRHLQEMDLL</sequence>
<dbReference type="InterPro" id="IPR013785">
    <property type="entry name" value="Aldolase_TIM"/>
</dbReference>
<name>A0A3B1DL69_9ZZZZ</name>
<dbReference type="GO" id="GO:0005737">
    <property type="term" value="C:cytoplasm"/>
    <property type="evidence" value="ECO:0007669"/>
    <property type="project" value="UniProtKB-SubCell"/>
</dbReference>
<dbReference type="InterPro" id="IPR040072">
    <property type="entry name" value="Methyltransferase_A"/>
</dbReference>